<evidence type="ECO:0000313" key="3">
    <source>
        <dbReference type="Proteomes" id="UP000198558"/>
    </source>
</evidence>
<name>A0A1I0F8U9_9FIRM</name>
<dbReference type="InterPro" id="IPR019277">
    <property type="entry name" value="DUF2304"/>
</dbReference>
<dbReference type="RefSeq" id="WP_092354139.1">
    <property type="nucleotide sequence ID" value="NZ_CAMJBU010000104.1"/>
</dbReference>
<protein>
    <recommendedName>
        <fullName evidence="4">DUF2304 domain-containing protein</fullName>
    </recommendedName>
</protein>
<accession>A0A1I0F8U9</accession>
<dbReference type="GeneID" id="78288540"/>
<dbReference type="AlphaFoldDB" id="A0A1I0F8U9"/>
<gene>
    <name evidence="2" type="ORF">SAMN04489758_11745</name>
</gene>
<feature type="transmembrane region" description="Helical" evidence="1">
    <location>
        <begin position="6"/>
        <end position="21"/>
    </location>
</feature>
<dbReference type="OrthoDB" id="2237501at2"/>
<evidence type="ECO:0000313" key="2">
    <source>
        <dbReference type="EMBL" id="SET54429.1"/>
    </source>
</evidence>
<reference evidence="3" key="1">
    <citation type="submission" date="2016-10" db="EMBL/GenBank/DDBJ databases">
        <authorList>
            <person name="Varghese N."/>
            <person name="Submissions S."/>
        </authorList>
    </citation>
    <scope>NUCLEOTIDE SEQUENCE [LARGE SCALE GENOMIC DNA]</scope>
    <source>
        <strain evidence="3">DSM 1551</strain>
    </source>
</reference>
<feature type="transmembrane region" description="Helical" evidence="1">
    <location>
        <begin position="33"/>
        <end position="54"/>
    </location>
</feature>
<feature type="transmembrane region" description="Helical" evidence="1">
    <location>
        <begin position="60"/>
        <end position="87"/>
    </location>
</feature>
<evidence type="ECO:0000256" key="1">
    <source>
        <dbReference type="SAM" id="Phobius"/>
    </source>
</evidence>
<organism evidence="2 3">
    <name type="scientific">Thomasclavelia cocleata</name>
    <dbReference type="NCBI Taxonomy" id="69824"/>
    <lineage>
        <taxon>Bacteria</taxon>
        <taxon>Bacillati</taxon>
        <taxon>Bacillota</taxon>
        <taxon>Erysipelotrichia</taxon>
        <taxon>Erysipelotrichales</taxon>
        <taxon>Coprobacillaceae</taxon>
        <taxon>Thomasclavelia</taxon>
    </lineage>
</organism>
<keyword evidence="3" id="KW-1185">Reference proteome</keyword>
<dbReference type="EMBL" id="FOIN01000017">
    <property type="protein sequence ID" value="SET54429.1"/>
    <property type="molecule type" value="Genomic_DNA"/>
</dbReference>
<dbReference type="Proteomes" id="UP000198558">
    <property type="component" value="Unassembled WGS sequence"/>
</dbReference>
<keyword evidence="1" id="KW-0472">Membrane</keyword>
<keyword evidence="1" id="KW-1133">Transmembrane helix</keyword>
<sequence length="115" mass="13066">MTLTLQLILIILSVFLFLILIKSVKKGKLRSDYALVWLLSSIALIIVAVFPQIAYFAADFIGVISTANMVFAFIIFLLIIVVYTLFVRVSSLEEKQKNLIQHIAILEKELHDKEV</sequence>
<evidence type="ECO:0008006" key="4">
    <source>
        <dbReference type="Google" id="ProtNLM"/>
    </source>
</evidence>
<keyword evidence="1" id="KW-0812">Transmembrane</keyword>
<proteinExistence type="predicted"/>
<dbReference type="Pfam" id="PF10066">
    <property type="entry name" value="DUF2304"/>
    <property type="match status" value="1"/>
</dbReference>